<evidence type="ECO:0000256" key="4">
    <source>
        <dbReference type="ARBA" id="ARBA00023110"/>
    </source>
</evidence>
<sequence>MKYRILLLLPLIFFLEACWKKDVDPLSATVALVNDEIITVSELIALLPEHEEEAGQKNKKISAQETEALRQGLLDQLIERKMLLQEAKRLDITLNKAEITHQMALLMHGMDETRFFQYLSEQKIERAAWEKSTHENLVIEKLLKQLIHENGEQALALSNETLRAYYENNREQWHVGERLKLQQIIVDDEKKAQALRKDLMKGADFEKTAQLHSIQTQSENGKPPPYLTREELPEAFDALFQNDIGSISKVIKTPFGYHLVMIEDKQAEQILPFQEIEEKLNQTLLNRKKERVYSEWIEKLRRRTEVRINEELLKTFS</sequence>
<dbReference type="GO" id="GO:0003755">
    <property type="term" value="F:peptidyl-prolyl cis-trans isomerase activity"/>
    <property type="evidence" value="ECO:0007669"/>
    <property type="project" value="UniProtKB-KW"/>
</dbReference>
<dbReference type="Pfam" id="PF13145">
    <property type="entry name" value="Rotamase_2"/>
    <property type="match status" value="1"/>
</dbReference>
<dbReference type="Pfam" id="PF13624">
    <property type="entry name" value="SurA_N_3"/>
    <property type="match status" value="1"/>
</dbReference>
<accession>A0A3B1D0R7</accession>
<organism evidence="7">
    <name type="scientific">hydrothermal vent metagenome</name>
    <dbReference type="NCBI Taxonomy" id="652676"/>
    <lineage>
        <taxon>unclassified sequences</taxon>
        <taxon>metagenomes</taxon>
        <taxon>ecological metagenomes</taxon>
    </lineage>
</organism>
<reference evidence="7" key="1">
    <citation type="submission" date="2018-06" db="EMBL/GenBank/DDBJ databases">
        <authorList>
            <person name="Zhirakovskaya E."/>
        </authorList>
    </citation>
    <scope>NUCLEOTIDE SEQUENCE</scope>
</reference>
<dbReference type="EMBL" id="UOGF01000053">
    <property type="protein sequence ID" value="VAX29588.1"/>
    <property type="molecule type" value="Genomic_DNA"/>
</dbReference>
<dbReference type="PANTHER" id="PTHR47245:SF1">
    <property type="entry name" value="FOLDASE PROTEIN PRSA"/>
    <property type="match status" value="1"/>
</dbReference>
<evidence type="ECO:0000256" key="1">
    <source>
        <dbReference type="ARBA" id="ARBA00000971"/>
    </source>
</evidence>
<keyword evidence="3" id="KW-0732">Signal</keyword>
<dbReference type="SUPFAM" id="SSF54534">
    <property type="entry name" value="FKBP-like"/>
    <property type="match status" value="1"/>
</dbReference>
<dbReference type="InterPro" id="IPR027304">
    <property type="entry name" value="Trigger_fact/SurA_dom_sf"/>
</dbReference>
<evidence type="ECO:0000313" key="7">
    <source>
        <dbReference type="EMBL" id="VAX29588.1"/>
    </source>
</evidence>
<dbReference type="PROSITE" id="PS50198">
    <property type="entry name" value="PPIC_PPIASE_2"/>
    <property type="match status" value="1"/>
</dbReference>
<dbReference type="PANTHER" id="PTHR47245">
    <property type="entry name" value="PEPTIDYLPROLYL ISOMERASE"/>
    <property type="match status" value="1"/>
</dbReference>
<dbReference type="EC" id="5.2.1.8" evidence="2"/>
<dbReference type="InterPro" id="IPR046357">
    <property type="entry name" value="PPIase_dom_sf"/>
</dbReference>
<name>A0A3B1D0R7_9ZZZZ</name>
<feature type="domain" description="PpiC" evidence="6">
    <location>
        <begin position="176"/>
        <end position="264"/>
    </location>
</feature>
<protein>
    <recommendedName>
        <fullName evidence="2">peptidylprolyl isomerase</fullName>
        <ecNumber evidence="2">5.2.1.8</ecNumber>
    </recommendedName>
</protein>
<keyword evidence="4" id="KW-0697">Rotamase</keyword>
<dbReference type="SUPFAM" id="SSF109998">
    <property type="entry name" value="Triger factor/SurA peptide-binding domain-like"/>
    <property type="match status" value="1"/>
</dbReference>
<evidence type="ECO:0000256" key="2">
    <source>
        <dbReference type="ARBA" id="ARBA00013194"/>
    </source>
</evidence>
<dbReference type="AlphaFoldDB" id="A0A3B1D0R7"/>
<dbReference type="Gene3D" id="3.10.50.40">
    <property type="match status" value="1"/>
</dbReference>
<dbReference type="InterPro" id="IPR000297">
    <property type="entry name" value="PPIase_PpiC"/>
</dbReference>
<gene>
    <name evidence="7" type="ORF">MNBD_NITROSPIRAE01-955</name>
</gene>
<dbReference type="Gene3D" id="1.10.4030.10">
    <property type="entry name" value="Porin chaperone SurA, peptide-binding domain"/>
    <property type="match status" value="1"/>
</dbReference>
<dbReference type="InterPro" id="IPR050245">
    <property type="entry name" value="PrsA_foldase"/>
</dbReference>
<comment type="catalytic activity">
    <reaction evidence="1">
        <text>[protein]-peptidylproline (omega=180) = [protein]-peptidylproline (omega=0)</text>
        <dbReference type="Rhea" id="RHEA:16237"/>
        <dbReference type="Rhea" id="RHEA-COMP:10747"/>
        <dbReference type="Rhea" id="RHEA-COMP:10748"/>
        <dbReference type="ChEBI" id="CHEBI:83833"/>
        <dbReference type="ChEBI" id="CHEBI:83834"/>
        <dbReference type="EC" id="5.2.1.8"/>
    </reaction>
</comment>
<proteinExistence type="predicted"/>
<evidence type="ECO:0000256" key="5">
    <source>
        <dbReference type="ARBA" id="ARBA00023235"/>
    </source>
</evidence>
<evidence type="ECO:0000256" key="3">
    <source>
        <dbReference type="ARBA" id="ARBA00022729"/>
    </source>
</evidence>
<evidence type="ECO:0000259" key="6">
    <source>
        <dbReference type="PROSITE" id="PS50198"/>
    </source>
</evidence>
<keyword evidence="5" id="KW-0413">Isomerase</keyword>